<evidence type="ECO:0000256" key="1">
    <source>
        <dbReference type="SAM" id="Coils"/>
    </source>
</evidence>
<comment type="caution">
    <text evidence="4">The sequence shown here is derived from an EMBL/GenBank/DDBJ whole genome shotgun (WGS) entry which is preliminary data.</text>
</comment>
<gene>
    <name evidence="4" type="ORF">H0E82_09550</name>
</gene>
<protein>
    <submittedName>
        <fullName evidence="4">DUF4124 domain-containing protein</fullName>
    </submittedName>
</protein>
<dbReference type="RefSeq" id="WP_180545235.1">
    <property type="nucleotide sequence ID" value="NZ_JACCJZ010000017.1"/>
</dbReference>
<feature type="coiled-coil region" evidence="1">
    <location>
        <begin position="94"/>
        <end position="121"/>
    </location>
</feature>
<evidence type="ECO:0000259" key="3">
    <source>
        <dbReference type="Pfam" id="PF13511"/>
    </source>
</evidence>
<keyword evidence="5" id="KW-1185">Reference proteome</keyword>
<reference evidence="4 5" key="1">
    <citation type="submission" date="2020-07" db="EMBL/GenBank/DDBJ databases">
        <title>isolation of Luteimonas sp. SJ-16.</title>
        <authorList>
            <person name="Huang X.-X."/>
            <person name="Xu L."/>
            <person name="Sun J.-Q."/>
        </authorList>
    </citation>
    <scope>NUCLEOTIDE SEQUENCE [LARGE SCALE GENOMIC DNA]</scope>
    <source>
        <strain evidence="4 5">SJ-16</strain>
    </source>
</reference>
<name>A0A7Z0TUM4_9GAMM</name>
<dbReference type="EMBL" id="JACCJZ010000017">
    <property type="protein sequence ID" value="NYZ63006.1"/>
    <property type="molecule type" value="Genomic_DNA"/>
</dbReference>
<dbReference type="Proteomes" id="UP000589896">
    <property type="component" value="Unassembled WGS sequence"/>
</dbReference>
<feature type="domain" description="DUF4124" evidence="3">
    <location>
        <begin position="5"/>
        <end position="52"/>
    </location>
</feature>
<dbReference type="AlphaFoldDB" id="A0A7Z0TUM4"/>
<proteinExistence type="predicted"/>
<organism evidence="4 5">
    <name type="scientific">Luteimonas deserti</name>
    <dbReference type="NCBI Taxonomy" id="2752306"/>
    <lineage>
        <taxon>Bacteria</taxon>
        <taxon>Pseudomonadati</taxon>
        <taxon>Pseudomonadota</taxon>
        <taxon>Gammaproteobacteria</taxon>
        <taxon>Lysobacterales</taxon>
        <taxon>Lysobacteraceae</taxon>
        <taxon>Luteimonas</taxon>
    </lineage>
</organism>
<keyword evidence="1" id="KW-0175">Coiled coil</keyword>
<sequence length="174" mass="18203">MGVVALALAAGGAQAQVYKCVRANGATEYAQTPCGENAREVEVRSPPTTSAEDGSSRNRQAIAQSTALSSAGIAERNCVQRAEADILGPSNRRAAAYQQQINALNAQLARADNDLAGATSQSGIRSQIAGIQQAMATDRSSANAQVVVARQECATARRTREDEIRRQTESAASL</sequence>
<dbReference type="Pfam" id="PF13511">
    <property type="entry name" value="DUF4124"/>
    <property type="match status" value="1"/>
</dbReference>
<dbReference type="InterPro" id="IPR025392">
    <property type="entry name" value="DUF4124"/>
</dbReference>
<evidence type="ECO:0000256" key="2">
    <source>
        <dbReference type="SAM" id="MobiDB-lite"/>
    </source>
</evidence>
<evidence type="ECO:0000313" key="5">
    <source>
        <dbReference type="Proteomes" id="UP000589896"/>
    </source>
</evidence>
<evidence type="ECO:0000313" key="4">
    <source>
        <dbReference type="EMBL" id="NYZ63006.1"/>
    </source>
</evidence>
<feature type="region of interest" description="Disordered" evidence="2">
    <location>
        <begin position="37"/>
        <end position="58"/>
    </location>
</feature>
<accession>A0A7Z0TUM4</accession>
<feature type="compositionally biased region" description="Polar residues" evidence="2">
    <location>
        <begin position="46"/>
        <end position="58"/>
    </location>
</feature>